<name>A0A1B7MNA9_9AGAM</name>
<comment type="subcellular location">
    <subcellularLocation>
        <location evidence="1">Cytoplasm</location>
        <location evidence="1">Cytoskeleton</location>
        <location evidence="1">Spindle</location>
    </subcellularLocation>
</comment>
<proteinExistence type="inferred from homology"/>
<evidence type="ECO:0000256" key="2">
    <source>
        <dbReference type="ARBA" id="ARBA00009549"/>
    </source>
</evidence>
<evidence type="ECO:0000259" key="6">
    <source>
        <dbReference type="Pfam" id="PF12348"/>
    </source>
</evidence>
<keyword evidence="4" id="KW-0493">Microtubule</keyword>
<evidence type="ECO:0000256" key="1">
    <source>
        <dbReference type="ARBA" id="ARBA00004186"/>
    </source>
</evidence>
<dbReference type="SUPFAM" id="SSF48371">
    <property type="entry name" value="ARM repeat"/>
    <property type="match status" value="1"/>
</dbReference>
<comment type="similarity">
    <text evidence="2">Belongs to the CLASP family.</text>
</comment>
<evidence type="ECO:0000313" key="8">
    <source>
        <dbReference type="Proteomes" id="UP000092154"/>
    </source>
</evidence>
<dbReference type="InterPro" id="IPR016024">
    <property type="entry name" value="ARM-type_fold"/>
</dbReference>
<dbReference type="Pfam" id="PF12348">
    <property type="entry name" value="CLASP_N"/>
    <property type="match status" value="1"/>
</dbReference>
<dbReference type="Gene3D" id="1.25.10.10">
    <property type="entry name" value="Leucine-rich Repeat Variant"/>
    <property type="match status" value="1"/>
</dbReference>
<organism evidence="7 8">
    <name type="scientific">Rhizopogon vinicolor AM-OR11-026</name>
    <dbReference type="NCBI Taxonomy" id="1314800"/>
    <lineage>
        <taxon>Eukaryota</taxon>
        <taxon>Fungi</taxon>
        <taxon>Dikarya</taxon>
        <taxon>Basidiomycota</taxon>
        <taxon>Agaricomycotina</taxon>
        <taxon>Agaricomycetes</taxon>
        <taxon>Agaricomycetidae</taxon>
        <taxon>Boletales</taxon>
        <taxon>Suillineae</taxon>
        <taxon>Rhizopogonaceae</taxon>
        <taxon>Rhizopogon</taxon>
    </lineage>
</organism>
<feature type="domain" description="CLASP N-terminal" evidence="6">
    <location>
        <begin position="26"/>
        <end position="208"/>
    </location>
</feature>
<keyword evidence="5" id="KW-0498">Mitosis</keyword>
<accession>A0A1B7MNA9</accession>
<gene>
    <name evidence="7" type="ORF">K503DRAFT_699363</name>
</gene>
<dbReference type="GO" id="GO:0005819">
    <property type="term" value="C:spindle"/>
    <property type="evidence" value="ECO:0007669"/>
    <property type="project" value="UniProtKB-SubCell"/>
</dbReference>
<keyword evidence="3" id="KW-0132">Cell division</keyword>
<dbReference type="InParanoid" id="A0A1B7MNA9"/>
<evidence type="ECO:0000313" key="7">
    <source>
        <dbReference type="EMBL" id="OAX34077.1"/>
    </source>
</evidence>
<dbReference type="STRING" id="1314800.A0A1B7MNA9"/>
<evidence type="ECO:0000256" key="4">
    <source>
        <dbReference type="ARBA" id="ARBA00022701"/>
    </source>
</evidence>
<dbReference type="GO" id="GO:0051301">
    <property type="term" value="P:cell division"/>
    <property type="evidence" value="ECO:0007669"/>
    <property type="project" value="UniProtKB-KW"/>
</dbReference>
<keyword evidence="8" id="KW-1185">Reference proteome</keyword>
<sequence length="214" mass="23233">MSRIISLPSFLVRELQDICQRVSIPETEESWDKIEQGIVQLTECCNIGGCNFPAEMIAGIRSMSRPLKLAMLSERSRLSGSAIECVTAQSACLGPLFKPLISLFMPTLLGICARSNKVFTRRAKACIFAIITHTPSPSILPFLAESLNRKSTSLCLVAAEGVLTYVKSSNTPIIANDGRARLVENVIRVTAQDAGADIRTAGKALFEAYRALTV</sequence>
<protein>
    <recommendedName>
        <fullName evidence="6">CLASP N-terminal domain-containing protein</fullName>
    </recommendedName>
</protein>
<dbReference type="OrthoDB" id="46159at2759"/>
<dbReference type="InterPro" id="IPR024395">
    <property type="entry name" value="CLASP_N_dom"/>
</dbReference>
<dbReference type="AlphaFoldDB" id="A0A1B7MNA9"/>
<dbReference type="Proteomes" id="UP000092154">
    <property type="component" value="Unassembled WGS sequence"/>
</dbReference>
<dbReference type="InterPro" id="IPR011989">
    <property type="entry name" value="ARM-like"/>
</dbReference>
<evidence type="ECO:0000256" key="3">
    <source>
        <dbReference type="ARBA" id="ARBA00022618"/>
    </source>
</evidence>
<keyword evidence="5" id="KW-0131">Cell cycle</keyword>
<evidence type="ECO:0000256" key="5">
    <source>
        <dbReference type="ARBA" id="ARBA00022776"/>
    </source>
</evidence>
<dbReference type="GO" id="GO:0005874">
    <property type="term" value="C:microtubule"/>
    <property type="evidence" value="ECO:0007669"/>
    <property type="project" value="UniProtKB-KW"/>
</dbReference>
<dbReference type="EMBL" id="KV448664">
    <property type="protein sequence ID" value="OAX34077.1"/>
    <property type="molecule type" value="Genomic_DNA"/>
</dbReference>
<reference evidence="7 8" key="1">
    <citation type="submission" date="2016-06" db="EMBL/GenBank/DDBJ databases">
        <title>Comparative genomics of the ectomycorrhizal sister species Rhizopogon vinicolor and Rhizopogon vesiculosus (Basidiomycota: Boletales) reveals a divergence of the mating type B locus.</title>
        <authorList>
            <consortium name="DOE Joint Genome Institute"/>
            <person name="Mujic A.B."/>
            <person name="Kuo A."/>
            <person name="Tritt A."/>
            <person name="Lipzen A."/>
            <person name="Chen C."/>
            <person name="Johnson J."/>
            <person name="Sharma A."/>
            <person name="Barry K."/>
            <person name="Grigoriev I.V."/>
            <person name="Spatafora J.W."/>
        </authorList>
    </citation>
    <scope>NUCLEOTIDE SEQUENCE [LARGE SCALE GENOMIC DNA]</scope>
    <source>
        <strain evidence="7 8">AM-OR11-026</strain>
    </source>
</reference>